<name>A0ABX1GDY5_9GAMM</name>
<sequence>MKKPKPVAPTRYYHGGRGGMRKGQFVLPPDVTGAKSTAKFGNYMCDTSQVYVTTEFTDAAMYAVGVGGDIYEVEPIGELQEDPDCNRPGISFSCTKAKILKRHRLTSNERVAVLNALTD</sequence>
<dbReference type="Gene3D" id="3.20.170.40">
    <property type="entry name" value="Rifampin ADP-ribosyltransferase domain"/>
    <property type="match status" value="1"/>
</dbReference>
<reference evidence="2 3" key="1">
    <citation type="submission" date="2020-04" db="EMBL/GenBank/DDBJ databases">
        <authorList>
            <person name="Yoon J."/>
        </authorList>
    </citation>
    <scope>NUCLEOTIDE SEQUENCE [LARGE SCALE GENOMIC DNA]</scope>
    <source>
        <strain evidence="2 3">KMU-166</strain>
    </source>
</reference>
<protein>
    <submittedName>
        <fullName evidence="2">Uncharacterized protein</fullName>
    </submittedName>
</protein>
<accession>A0ABX1GDY5</accession>
<keyword evidence="3" id="KW-1185">Reference proteome</keyword>
<evidence type="ECO:0000256" key="1">
    <source>
        <dbReference type="SAM" id="MobiDB-lite"/>
    </source>
</evidence>
<dbReference type="InterPro" id="IPR038611">
    <property type="entry name" value="Arr_sf"/>
</dbReference>
<dbReference type="Proteomes" id="UP000765845">
    <property type="component" value="Unassembled WGS sequence"/>
</dbReference>
<dbReference type="EMBL" id="JAAWWK010000002">
    <property type="protein sequence ID" value="NKI17399.1"/>
    <property type="molecule type" value="Genomic_DNA"/>
</dbReference>
<evidence type="ECO:0000313" key="3">
    <source>
        <dbReference type="Proteomes" id="UP000765845"/>
    </source>
</evidence>
<feature type="region of interest" description="Disordered" evidence="1">
    <location>
        <begin position="1"/>
        <end position="27"/>
    </location>
</feature>
<comment type="caution">
    <text evidence="2">The sequence shown here is derived from an EMBL/GenBank/DDBJ whole genome shotgun (WGS) entry which is preliminary data.</text>
</comment>
<dbReference type="RefSeq" id="WP_168449898.1">
    <property type="nucleotide sequence ID" value="NZ_JAAWWK010000002.1"/>
</dbReference>
<gene>
    <name evidence="2" type="ORF">HCU74_08215</name>
</gene>
<evidence type="ECO:0000313" key="2">
    <source>
        <dbReference type="EMBL" id="NKI17399.1"/>
    </source>
</evidence>
<organism evidence="2 3">
    <name type="scientific">Spongiibacter thalassae</name>
    <dbReference type="NCBI Taxonomy" id="2721624"/>
    <lineage>
        <taxon>Bacteria</taxon>
        <taxon>Pseudomonadati</taxon>
        <taxon>Pseudomonadota</taxon>
        <taxon>Gammaproteobacteria</taxon>
        <taxon>Cellvibrionales</taxon>
        <taxon>Spongiibacteraceae</taxon>
        <taxon>Spongiibacter</taxon>
    </lineage>
</organism>
<proteinExistence type="predicted"/>